<keyword evidence="3" id="KW-0378">Hydrolase</keyword>
<dbReference type="PANTHER" id="PTHR46233">
    <property type="entry name" value="HYDROXYACYLGLUTATHIONE HYDROLASE GLOC"/>
    <property type="match status" value="1"/>
</dbReference>
<dbReference type="PANTHER" id="PTHR46233:SF3">
    <property type="entry name" value="HYDROXYACYLGLUTATHIONE HYDROLASE GLOC"/>
    <property type="match status" value="1"/>
</dbReference>
<dbReference type="Proteomes" id="UP000678513">
    <property type="component" value="Chromosome"/>
</dbReference>
<reference evidence="6 7" key="1">
    <citation type="submission" date="2021-03" db="EMBL/GenBank/DDBJ databases">
        <title>Human Oral Microbial Genomes.</title>
        <authorList>
            <person name="Johnston C.D."/>
            <person name="Chen T."/>
            <person name="Dewhirst F.E."/>
        </authorList>
    </citation>
    <scope>NUCLEOTIDE SEQUENCE [LARGE SCALE GENOMIC DNA]</scope>
    <source>
        <strain evidence="6 7">DSMZ 100122</strain>
    </source>
</reference>
<dbReference type="CDD" id="cd06262">
    <property type="entry name" value="metallo-hydrolase-like_MBL-fold"/>
    <property type="match status" value="1"/>
</dbReference>
<gene>
    <name evidence="6" type="ORF">J5A65_07235</name>
</gene>
<accession>A0ABX7Y9I0</accession>
<sequence length="224" mass="23632">MRIETIPVSPWTANCYLMAADQGTGCLVVDPGVKGSEVVSAALDRLGWIPEAIACTHGHLDHSGDAATLAAVWGTPVYCAAADQEMLSKPSAGLGTRLVPLIRQLIGEDRLSVPGDLRDHGPFQIPCGLRVEPHAAPGHTPGSTLLGVGDGSDSVLLTGDVLFQGTIGRTDLPGGDLRQMRSTLRRIIEIFPDNTVLLPGHGEPTTIGAEKLTNPYLQSDFLKD</sequence>
<keyword evidence="4" id="KW-0862">Zinc</keyword>
<dbReference type="Pfam" id="PF00753">
    <property type="entry name" value="Lactamase_B"/>
    <property type="match status" value="1"/>
</dbReference>
<evidence type="ECO:0000256" key="4">
    <source>
        <dbReference type="ARBA" id="ARBA00022833"/>
    </source>
</evidence>
<dbReference type="InterPro" id="IPR001279">
    <property type="entry name" value="Metallo-B-lactamas"/>
</dbReference>
<dbReference type="RefSeq" id="WP_212327187.1">
    <property type="nucleotide sequence ID" value="NZ_AP024463.1"/>
</dbReference>
<comment type="cofactor">
    <cofactor evidence="1">
        <name>Zn(2+)</name>
        <dbReference type="ChEBI" id="CHEBI:29105"/>
    </cofactor>
</comment>
<dbReference type="InterPro" id="IPR051453">
    <property type="entry name" value="MBL_Glyoxalase_II"/>
</dbReference>
<dbReference type="InterPro" id="IPR036866">
    <property type="entry name" value="RibonucZ/Hydroxyglut_hydro"/>
</dbReference>
<evidence type="ECO:0000313" key="7">
    <source>
        <dbReference type="Proteomes" id="UP000678513"/>
    </source>
</evidence>
<evidence type="ECO:0000313" key="6">
    <source>
        <dbReference type="EMBL" id="QUC09492.1"/>
    </source>
</evidence>
<keyword evidence="7" id="KW-1185">Reference proteome</keyword>
<dbReference type="SUPFAM" id="SSF56281">
    <property type="entry name" value="Metallo-hydrolase/oxidoreductase"/>
    <property type="match status" value="1"/>
</dbReference>
<protein>
    <submittedName>
        <fullName evidence="6">MBL fold metallo-hydrolase</fullName>
    </submittedName>
</protein>
<keyword evidence="2" id="KW-0479">Metal-binding</keyword>
<evidence type="ECO:0000259" key="5">
    <source>
        <dbReference type="SMART" id="SM00849"/>
    </source>
</evidence>
<dbReference type="Gene3D" id="3.60.15.10">
    <property type="entry name" value="Ribonuclease Z/Hydroxyacylglutathione hydrolase-like"/>
    <property type="match status" value="1"/>
</dbReference>
<evidence type="ECO:0000256" key="3">
    <source>
        <dbReference type="ARBA" id="ARBA00022801"/>
    </source>
</evidence>
<dbReference type="EMBL" id="CP072384">
    <property type="protein sequence ID" value="QUC09492.1"/>
    <property type="molecule type" value="Genomic_DNA"/>
</dbReference>
<evidence type="ECO:0000256" key="2">
    <source>
        <dbReference type="ARBA" id="ARBA00022723"/>
    </source>
</evidence>
<feature type="domain" description="Metallo-beta-lactamase" evidence="5">
    <location>
        <begin position="12"/>
        <end position="201"/>
    </location>
</feature>
<proteinExistence type="predicted"/>
<organism evidence="6 7">
    <name type="scientific">Arachnia rubra</name>
    <dbReference type="NCBI Taxonomy" id="1547448"/>
    <lineage>
        <taxon>Bacteria</taxon>
        <taxon>Bacillati</taxon>
        <taxon>Actinomycetota</taxon>
        <taxon>Actinomycetes</taxon>
        <taxon>Propionibacteriales</taxon>
        <taxon>Propionibacteriaceae</taxon>
        <taxon>Arachnia</taxon>
    </lineage>
</organism>
<dbReference type="SMART" id="SM00849">
    <property type="entry name" value="Lactamase_B"/>
    <property type="match status" value="1"/>
</dbReference>
<name>A0ABX7Y9I0_9ACTN</name>
<evidence type="ECO:0000256" key="1">
    <source>
        <dbReference type="ARBA" id="ARBA00001947"/>
    </source>
</evidence>